<accession>A0A2R7Y0T0</accession>
<protein>
    <submittedName>
        <fullName evidence="2">Uncharacterized protein</fullName>
    </submittedName>
</protein>
<name>A0A2R7Y0T0_9ARCH</name>
<organism evidence="2 3">
    <name type="scientific">Candidatus Terraquivivens tikiterensis</name>
    <dbReference type="NCBI Taxonomy" id="1980982"/>
    <lineage>
        <taxon>Archaea</taxon>
        <taxon>Nitrososphaerota</taxon>
        <taxon>Candidatus Wolframiiraptoraceae</taxon>
        <taxon>Candidatus Terraquivivens</taxon>
    </lineage>
</organism>
<sequence length="223" mass="24998">MVPRTLLERIVVNHMSRQGLRFEGGSVEEGVLRFVGNGTAYVVKVLDEVGGRPELISAAIQSAFLAAKGERAYILVPKGMASMDEFMAIRLHGIGLLMYGSDGIEEVPPMVRHTEDKVVKDGGEVFVDNCNALHMLERLERLERFVQRIKEVDELASRLERLEALYGELSRRLSAFEEPRPSHIKKFVPDSVMDSVSTGMDLPSFMKDNPWLDILADKKQLNA</sequence>
<comment type="caution">
    <text evidence="2">The sequence shown here is derived from an EMBL/GenBank/DDBJ whole genome shotgun (WGS) entry which is preliminary data.</text>
</comment>
<feature type="coiled-coil region" evidence="1">
    <location>
        <begin position="142"/>
        <end position="172"/>
    </location>
</feature>
<dbReference type="EMBL" id="NDWU01000024">
    <property type="protein sequence ID" value="PUA31160.1"/>
    <property type="molecule type" value="Genomic_DNA"/>
</dbReference>
<reference evidence="2 3" key="1">
    <citation type="submission" date="2017-04" db="EMBL/GenBank/DDBJ databases">
        <title>Draft Aigarchaeota genome from a New Zealand hot spring.</title>
        <authorList>
            <person name="Reysenbach A.-L."/>
            <person name="Donaho J.A."/>
            <person name="Gerhart J."/>
            <person name="Kelley J.F."/>
            <person name="Kouba K."/>
            <person name="Podar M."/>
            <person name="Stott M."/>
        </authorList>
    </citation>
    <scope>NUCLEOTIDE SEQUENCE [LARGE SCALE GENOMIC DNA]</scope>
    <source>
        <strain evidence="2">NZ13_MG1</strain>
    </source>
</reference>
<keyword evidence="1" id="KW-0175">Coiled coil</keyword>
<evidence type="ECO:0000256" key="1">
    <source>
        <dbReference type="SAM" id="Coils"/>
    </source>
</evidence>
<gene>
    <name evidence="2" type="ORF">B9J98_07420</name>
</gene>
<evidence type="ECO:0000313" key="2">
    <source>
        <dbReference type="EMBL" id="PUA31160.1"/>
    </source>
</evidence>
<proteinExistence type="predicted"/>
<evidence type="ECO:0000313" key="3">
    <source>
        <dbReference type="Proteomes" id="UP000244066"/>
    </source>
</evidence>
<dbReference type="AlphaFoldDB" id="A0A2R7Y0T0"/>
<dbReference type="Proteomes" id="UP000244066">
    <property type="component" value="Unassembled WGS sequence"/>
</dbReference>